<feature type="region of interest" description="Disordered" evidence="12">
    <location>
        <begin position="400"/>
        <end position="424"/>
    </location>
</feature>
<evidence type="ECO:0000256" key="7">
    <source>
        <dbReference type="ARBA" id="ARBA00038326"/>
    </source>
</evidence>
<feature type="domain" description="A to I editase" evidence="13">
    <location>
        <begin position="314"/>
        <end position="614"/>
    </location>
</feature>
<dbReference type="GO" id="GO:0016491">
    <property type="term" value="F:oxidoreductase activity"/>
    <property type="evidence" value="ECO:0007669"/>
    <property type="project" value="InterPro"/>
</dbReference>
<evidence type="ECO:0000256" key="5">
    <source>
        <dbReference type="ARBA" id="ARBA00037026"/>
    </source>
</evidence>
<comment type="function">
    <text evidence="6">Specifically deaminates adenosine-37 to inosine in tRNA-Ala.</text>
</comment>
<dbReference type="Gene3D" id="3.20.20.100">
    <property type="entry name" value="NADP-dependent oxidoreductase domain"/>
    <property type="match status" value="1"/>
</dbReference>
<sequence length="728" mass="81069">MEKTFKLNTGFNIPLVGYTAVVYRNEEYIGSALKTLLPKYNLKREDIFITSKLISQAGKDEGFVEQMVHRSLANLQTDYLDLYLIHWPGVSGMQVTHPDNVKYRKATWSALSKLQSAGCLRSIGVSNYTVKHLQEMLAECNGIVPAVNQVEWHPYYYQPELLEFCRRHGIFLQAYSSLGSSNTAELRDDATVKAVASKLQRTPAQVLLRWAVQQEIGILPKARSRAHIEENAALAFEIPPEEMKQLNELKDSVGQKITCETRNEMEVDLANRIADACLSKFESLPKTGKPNEAFEWTILSAIVLVRENDIRVVAMGTGTKCLGADELSPRGDRVNDSHAEVLARRAFLRYLLEQIEHAFGGEKESVFVRKDTKFILKPGHSFHFFTTHSPCGDGSIYDWQDGDEAPPAKKSRIGPDPTAAEDENVGMTGGKLVQHDPTGDLMAQTTGRVRTKPGRGVRTLSVSCSDKLARWNVLGVQGALLLLLLDRPIYLESVVLCAGTDHSVAAIRRALWGRFDRWVKGENTLEPPFRRHQPVIVAADNGLLFKYRKNRQPPADAGGKYQPSPCGIVWCDVAGRSHEVEVSGRRHGVTKRKLATPAARLQICKIELFTRFARTYHRVAGSSSSIRDLGVNNLVPASGQQHYDPAAAVASGTPREDKLDATQSHPGEMVPLPVEGVPDIGKLSYTSAKALSVEYRAQWARMRVHMFEKWTEKPDDLGEFSIDADTRS</sequence>
<reference evidence="14" key="2">
    <citation type="submission" date="2020-05" db="UniProtKB">
        <authorList>
            <consortium name="EnsemblMetazoa"/>
        </authorList>
    </citation>
    <scope>IDENTIFICATION</scope>
    <source>
        <strain evidence="14">WRAIR2</strain>
    </source>
</reference>
<accession>A0A182NF58</accession>
<dbReference type="STRING" id="7168.A0A182NF58"/>
<dbReference type="SUPFAM" id="SSF51430">
    <property type="entry name" value="NAD(P)-linked oxidoreductase"/>
    <property type="match status" value="1"/>
</dbReference>
<comment type="catalytic activity">
    <reaction evidence="11">
        <text>adenosine(37) in tRNA(Ala) + H2O + H(+) = inosine(37) in tRNA(Ala) + NH4(+)</text>
        <dbReference type="Rhea" id="RHEA:50968"/>
        <dbReference type="Rhea" id="RHEA-COMP:12855"/>
        <dbReference type="Rhea" id="RHEA-COMP:12856"/>
        <dbReference type="ChEBI" id="CHEBI:15377"/>
        <dbReference type="ChEBI" id="CHEBI:15378"/>
        <dbReference type="ChEBI" id="CHEBI:28938"/>
        <dbReference type="ChEBI" id="CHEBI:74411"/>
        <dbReference type="ChEBI" id="CHEBI:82852"/>
        <dbReference type="EC" id="3.5.4.34"/>
    </reaction>
</comment>
<keyword evidence="15" id="KW-1185">Reference proteome</keyword>
<evidence type="ECO:0000256" key="8">
    <source>
        <dbReference type="ARBA" id="ARBA00038940"/>
    </source>
</evidence>
<evidence type="ECO:0000256" key="12">
    <source>
        <dbReference type="SAM" id="MobiDB-lite"/>
    </source>
</evidence>
<dbReference type="SMART" id="SM00552">
    <property type="entry name" value="ADEAMc"/>
    <property type="match status" value="1"/>
</dbReference>
<evidence type="ECO:0000313" key="15">
    <source>
        <dbReference type="Proteomes" id="UP000075884"/>
    </source>
</evidence>
<dbReference type="PROSITE" id="PS50141">
    <property type="entry name" value="A_DEAMIN_EDITASE"/>
    <property type="match status" value="1"/>
</dbReference>
<evidence type="ECO:0000256" key="10">
    <source>
        <dbReference type="ARBA" id="ARBA00041760"/>
    </source>
</evidence>
<dbReference type="VEuPathDB" id="VectorBase:ADIR006280"/>
<dbReference type="GO" id="GO:0043829">
    <property type="term" value="F:tRNA-specific adenosine-37 deaminase activity"/>
    <property type="evidence" value="ECO:0007669"/>
    <property type="project" value="UniProtKB-EC"/>
</dbReference>
<dbReference type="GO" id="GO:0046872">
    <property type="term" value="F:metal ion binding"/>
    <property type="evidence" value="ECO:0007669"/>
    <property type="project" value="UniProtKB-KW"/>
</dbReference>
<comment type="similarity">
    <text evidence="7">Belongs to the ADAT1 family.</text>
</comment>
<comment type="cofactor">
    <cofactor evidence="5">
        <name>1D-myo-inositol hexakisphosphate</name>
        <dbReference type="ChEBI" id="CHEBI:58130"/>
    </cofactor>
</comment>
<feature type="region of interest" description="Disordered" evidence="12">
    <location>
        <begin position="647"/>
        <end position="673"/>
    </location>
</feature>
<dbReference type="InterPro" id="IPR002466">
    <property type="entry name" value="A_deamin"/>
</dbReference>
<keyword evidence="4" id="KW-0862">Zinc</keyword>
<dbReference type="PRINTS" id="PR00069">
    <property type="entry name" value="ALDKETRDTASE"/>
</dbReference>
<dbReference type="PANTHER" id="PTHR46516:SF1">
    <property type="entry name" value="TRNA-SPECIFIC ADENOSINE DEAMINASE 1"/>
    <property type="match status" value="1"/>
</dbReference>
<organism evidence="14 15">
    <name type="scientific">Anopheles dirus</name>
    <dbReference type="NCBI Taxonomy" id="7168"/>
    <lineage>
        <taxon>Eukaryota</taxon>
        <taxon>Metazoa</taxon>
        <taxon>Ecdysozoa</taxon>
        <taxon>Arthropoda</taxon>
        <taxon>Hexapoda</taxon>
        <taxon>Insecta</taxon>
        <taxon>Pterygota</taxon>
        <taxon>Neoptera</taxon>
        <taxon>Endopterygota</taxon>
        <taxon>Diptera</taxon>
        <taxon>Nematocera</taxon>
        <taxon>Culicoidea</taxon>
        <taxon>Culicidae</taxon>
        <taxon>Anophelinae</taxon>
        <taxon>Anopheles</taxon>
    </lineage>
</organism>
<dbReference type="GO" id="GO:0008033">
    <property type="term" value="P:tRNA processing"/>
    <property type="evidence" value="ECO:0007669"/>
    <property type="project" value="UniProtKB-KW"/>
</dbReference>
<evidence type="ECO:0000313" key="14">
    <source>
        <dbReference type="EnsemblMetazoa" id="ADIR006280-PA"/>
    </source>
</evidence>
<keyword evidence="2" id="KW-0479">Metal-binding</keyword>
<evidence type="ECO:0000256" key="9">
    <source>
        <dbReference type="ARBA" id="ARBA00040502"/>
    </source>
</evidence>
<evidence type="ECO:0000256" key="4">
    <source>
        <dbReference type="ARBA" id="ARBA00022833"/>
    </source>
</evidence>
<proteinExistence type="inferred from homology"/>
<evidence type="ECO:0000256" key="2">
    <source>
        <dbReference type="ARBA" id="ARBA00022723"/>
    </source>
</evidence>
<name>A0A182NF58_9DIPT</name>
<reference evidence="15" key="1">
    <citation type="submission" date="2013-03" db="EMBL/GenBank/DDBJ databases">
        <title>The Genome Sequence of Anopheles dirus WRAIR2.</title>
        <authorList>
            <consortium name="The Broad Institute Genomics Platform"/>
            <person name="Neafsey D.E."/>
            <person name="Walton C."/>
            <person name="Walker B."/>
            <person name="Young S.K."/>
            <person name="Zeng Q."/>
            <person name="Gargeya S."/>
            <person name="Fitzgerald M."/>
            <person name="Haas B."/>
            <person name="Abouelleil A."/>
            <person name="Allen A.W."/>
            <person name="Alvarado L."/>
            <person name="Arachchi H.M."/>
            <person name="Berlin A.M."/>
            <person name="Chapman S.B."/>
            <person name="Gainer-Dewar J."/>
            <person name="Goldberg J."/>
            <person name="Griggs A."/>
            <person name="Gujja S."/>
            <person name="Hansen M."/>
            <person name="Howarth C."/>
            <person name="Imamovic A."/>
            <person name="Ireland A."/>
            <person name="Larimer J."/>
            <person name="McCowan C."/>
            <person name="Murphy C."/>
            <person name="Pearson M."/>
            <person name="Poon T.W."/>
            <person name="Priest M."/>
            <person name="Roberts A."/>
            <person name="Saif S."/>
            <person name="Shea T."/>
            <person name="Sisk P."/>
            <person name="Sykes S."/>
            <person name="Wortman J."/>
            <person name="Nusbaum C."/>
            <person name="Birren B."/>
        </authorList>
    </citation>
    <scope>NUCLEOTIDE SEQUENCE [LARGE SCALE GENOMIC DNA]</scope>
    <source>
        <strain evidence="15">WRAIR2</strain>
    </source>
</reference>
<evidence type="ECO:0000256" key="6">
    <source>
        <dbReference type="ARBA" id="ARBA00037784"/>
    </source>
</evidence>
<evidence type="ECO:0000259" key="13">
    <source>
        <dbReference type="PROSITE" id="PS50141"/>
    </source>
</evidence>
<protein>
    <recommendedName>
        <fullName evidence="9">tRNA-specific adenosine deaminase 1</fullName>
        <ecNumber evidence="8">3.5.4.34</ecNumber>
    </recommendedName>
    <alternativeName>
        <fullName evidence="10">tRNA-specific adenosine-37 deaminase</fullName>
    </alternativeName>
</protein>
<dbReference type="InterPro" id="IPR020471">
    <property type="entry name" value="AKR"/>
</dbReference>
<dbReference type="InterPro" id="IPR023210">
    <property type="entry name" value="NADP_OxRdtase_dom"/>
</dbReference>
<evidence type="ECO:0000256" key="1">
    <source>
        <dbReference type="ARBA" id="ARBA00022694"/>
    </source>
</evidence>
<dbReference type="Pfam" id="PF00248">
    <property type="entry name" value="Aldo_ket_red"/>
    <property type="match status" value="1"/>
</dbReference>
<evidence type="ECO:0000256" key="3">
    <source>
        <dbReference type="ARBA" id="ARBA00022801"/>
    </source>
</evidence>
<dbReference type="AlphaFoldDB" id="A0A182NF58"/>
<dbReference type="Proteomes" id="UP000075884">
    <property type="component" value="Unassembled WGS sequence"/>
</dbReference>
<evidence type="ECO:0000256" key="11">
    <source>
        <dbReference type="ARBA" id="ARBA00047635"/>
    </source>
</evidence>
<dbReference type="EC" id="3.5.4.34" evidence="8"/>
<keyword evidence="3" id="KW-0378">Hydrolase</keyword>
<keyword evidence="1" id="KW-0819">tRNA processing</keyword>
<dbReference type="InterPro" id="IPR036812">
    <property type="entry name" value="NAD(P)_OxRdtase_dom_sf"/>
</dbReference>
<dbReference type="GO" id="GO:0003723">
    <property type="term" value="F:RNA binding"/>
    <property type="evidence" value="ECO:0007669"/>
    <property type="project" value="InterPro"/>
</dbReference>
<dbReference type="Pfam" id="PF02137">
    <property type="entry name" value="A_deamin"/>
    <property type="match status" value="1"/>
</dbReference>
<dbReference type="PANTHER" id="PTHR46516">
    <property type="entry name" value="TRNA-SPECIFIC ADENOSINE DEAMINASE 1"/>
    <property type="match status" value="1"/>
</dbReference>
<dbReference type="EnsemblMetazoa" id="ADIR006280-RA">
    <property type="protein sequence ID" value="ADIR006280-PA"/>
    <property type="gene ID" value="ADIR006280"/>
</dbReference>